<dbReference type="SUPFAM" id="SSF47769">
    <property type="entry name" value="SAM/Pointed domain"/>
    <property type="match status" value="1"/>
</dbReference>
<feature type="domain" description="ETS" evidence="9">
    <location>
        <begin position="377"/>
        <end position="459"/>
    </location>
</feature>
<evidence type="ECO:0000256" key="8">
    <source>
        <dbReference type="SAM" id="MobiDB-lite"/>
    </source>
</evidence>
<keyword evidence="5" id="KW-0804">Transcription</keyword>
<reference evidence="11" key="1">
    <citation type="submission" date="2025-08" db="UniProtKB">
        <authorList>
            <consortium name="Ensembl"/>
        </authorList>
    </citation>
    <scope>IDENTIFICATION</scope>
</reference>
<evidence type="ECO:0000256" key="3">
    <source>
        <dbReference type="ARBA" id="ARBA00023015"/>
    </source>
</evidence>
<evidence type="ECO:0000313" key="12">
    <source>
        <dbReference type="Proteomes" id="UP000264820"/>
    </source>
</evidence>
<dbReference type="InterPro" id="IPR046328">
    <property type="entry name" value="ETS_fam"/>
</dbReference>
<feature type="region of interest" description="Disordered" evidence="8">
    <location>
        <begin position="341"/>
        <end position="372"/>
    </location>
</feature>
<keyword evidence="12" id="KW-1185">Reference proteome</keyword>
<evidence type="ECO:0000256" key="4">
    <source>
        <dbReference type="ARBA" id="ARBA00023125"/>
    </source>
</evidence>
<dbReference type="STRING" id="109280.ENSHCOP00000016562"/>
<evidence type="ECO:0000256" key="2">
    <source>
        <dbReference type="ARBA" id="ARBA00005562"/>
    </source>
</evidence>
<dbReference type="InterPro" id="IPR013761">
    <property type="entry name" value="SAM/pointed_sf"/>
</dbReference>
<comment type="subcellular location">
    <subcellularLocation>
        <location evidence="1 7">Nucleus</location>
    </subcellularLocation>
</comment>
<name>A0A3Q2YSQ2_HIPCM</name>
<dbReference type="PANTHER" id="PTHR11849:SF13">
    <property type="entry name" value="ETS-RELATED TRANSCRIPTION FACTOR ELF-3"/>
    <property type="match status" value="1"/>
</dbReference>
<evidence type="ECO:0000313" key="11">
    <source>
        <dbReference type="Ensembl" id="ENSHCOP00000016562.1"/>
    </source>
</evidence>
<organism evidence="11 12">
    <name type="scientific">Hippocampus comes</name>
    <name type="common">Tiger tail seahorse</name>
    <dbReference type="NCBI Taxonomy" id="109280"/>
    <lineage>
        <taxon>Eukaryota</taxon>
        <taxon>Metazoa</taxon>
        <taxon>Chordata</taxon>
        <taxon>Craniata</taxon>
        <taxon>Vertebrata</taxon>
        <taxon>Euteleostomi</taxon>
        <taxon>Actinopterygii</taxon>
        <taxon>Neopterygii</taxon>
        <taxon>Teleostei</taxon>
        <taxon>Neoteleostei</taxon>
        <taxon>Acanthomorphata</taxon>
        <taxon>Syngnathiaria</taxon>
        <taxon>Syngnathiformes</taxon>
        <taxon>Syngnathoidei</taxon>
        <taxon>Syngnathidae</taxon>
        <taxon>Hippocampus</taxon>
    </lineage>
</organism>
<keyword evidence="3" id="KW-0805">Transcription regulation</keyword>
<dbReference type="GO" id="GO:0005634">
    <property type="term" value="C:nucleus"/>
    <property type="evidence" value="ECO:0007669"/>
    <property type="project" value="UniProtKB-SubCell"/>
</dbReference>
<protein>
    <submittedName>
        <fullName evidence="11">E74-like factor 3 (ets domain transcription factor, epithelial-specific )</fullName>
    </submittedName>
</protein>
<evidence type="ECO:0000256" key="1">
    <source>
        <dbReference type="ARBA" id="ARBA00004123"/>
    </source>
</evidence>
<feature type="region of interest" description="Disordered" evidence="8">
    <location>
        <begin position="291"/>
        <end position="329"/>
    </location>
</feature>
<evidence type="ECO:0000259" key="9">
    <source>
        <dbReference type="PROSITE" id="PS50061"/>
    </source>
</evidence>
<dbReference type="GO" id="GO:0030154">
    <property type="term" value="P:cell differentiation"/>
    <property type="evidence" value="ECO:0007669"/>
    <property type="project" value="TreeGrafter"/>
</dbReference>
<dbReference type="InterPro" id="IPR000418">
    <property type="entry name" value="Ets_dom"/>
</dbReference>
<comment type="similarity">
    <text evidence="2 7">Belongs to the ETS family.</text>
</comment>
<keyword evidence="6 7" id="KW-0539">Nucleus</keyword>
<dbReference type="Ensembl" id="ENSHCOT00000024732.1">
    <property type="protein sequence ID" value="ENSHCOP00000016562.1"/>
    <property type="gene ID" value="ENSHCOG00000020314.1"/>
</dbReference>
<dbReference type="SMR" id="A0A3Q2YSQ2"/>
<reference evidence="11" key="2">
    <citation type="submission" date="2025-09" db="UniProtKB">
        <authorList>
            <consortium name="Ensembl"/>
        </authorList>
    </citation>
    <scope>IDENTIFICATION</scope>
</reference>
<dbReference type="Pfam" id="PF00178">
    <property type="entry name" value="Ets"/>
    <property type="match status" value="1"/>
</dbReference>
<feature type="compositionally biased region" description="Low complexity" evidence="8">
    <location>
        <begin position="292"/>
        <end position="329"/>
    </location>
</feature>
<proteinExistence type="inferred from homology"/>
<dbReference type="PROSITE" id="PS50061">
    <property type="entry name" value="ETS_DOMAIN_3"/>
    <property type="match status" value="1"/>
</dbReference>
<dbReference type="GeneTree" id="ENSGT00940000158955"/>
<dbReference type="InterPro" id="IPR003118">
    <property type="entry name" value="Pointed_dom"/>
</dbReference>
<accession>A0A3Q2YSQ2</accession>
<dbReference type="Proteomes" id="UP000264820">
    <property type="component" value="Unplaced"/>
</dbReference>
<dbReference type="Pfam" id="PF02198">
    <property type="entry name" value="SAM_PNT"/>
    <property type="match status" value="1"/>
</dbReference>
<dbReference type="PRINTS" id="PR00454">
    <property type="entry name" value="ETSDOMAIN"/>
</dbReference>
<dbReference type="GO" id="GO:0001228">
    <property type="term" value="F:DNA-binding transcription activator activity, RNA polymerase II-specific"/>
    <property type="evidence" value="ECO:0007669"/>
    <property type="project" value="UniProtKB-ARBA"/>
</dbReference>
<dbReference type="Gene3D" id="1.10.150.50">
    <property type="entry name" value="Transcription Factor, Ets-1"/>
    <property type="match status" value="1"/>
</dbReference>
<dbReference type="Gene3D" id="1.10.10.10">
    <property type="entry name" value="Winged helix-like DNA-binding domain superfamily/Winged helix DNA-binding domain"/>
    <property type="match status" value="1"/>
</dbReference>
<evidence type="ECO:0000256" key="5">
    <source>
        <dbReference type="ARBA" id="ARBA00023163"/>
    </source>
</evidence>
<dbReference type="FunFam" id="1.10.10.10:FF:000136">
    <property type="entry name" value="ETS homologous factor isoform X1"/>
    <property type="match status" value="1"/>
</dbReference>
<dbReference type="SMART" id="SM00251">
    <property type="entry name" value="SAM_PNT"/>
    <property type="match status" value="1"/>
</dbReference>
<dbReference type="SMART" id="SM00413">
    <property type="entry name" value="ETS"/>
    <property type="match status" value="1"/>
</dbReference>
<evidence type="ECO:0000256" key="6">
    <source>
        <dbReference type="ARBA" id="ARBA00023242"/>
    </source>
</evidence>
<dbReference type="OMA" id="CNCAPEE"/>
<dbReference type="InterPro" id="IPR036390">
    <property type="entry name" value="WH_DNA-bd_sf"/>
</dbReference>
<dbReference type="AlphaFoldDB" id="A0A3Q2YSQ2"/>
<dbReference type="PANTHER" id="PTHR11849">
    <property type="entry name" value="ETS"/>
    <property type="match status" value="1"/>
</dbReference>
<feature type="compositionally biased region" description="Basic and acidic residues" evidence="8">
    <location>
        <begin position="357"/>
        <end position="368"/>
    </location>
</feature>
<keyword evidence="4 7" id="KW-0238">DNA-binding</keyword>
<evidence type="ECO:0000259" key="10">
    <source>
        <dbReference type="PROSITE" id="PS51433"/>
    </source>
</evidence>
<dbReference type="PROSITE" id="PS51433">
    <property type="entry name" value="PNT"/>
    <property type="match status" value="1"/>
</dbReference>
<evidence type="ECO:0000256" key="7">
    <source>
        <dbReference type="RuleBase" id="RU004019"/>
    </source>
</evidence>
<sequence>MSNIKSPEHMKPFQKPATVLNITPEHTPSIKSSSRLNEATGAFLPKRLHVTEKSVNQDIKKKTKYSTSVVFSWIIILLRHPVAHTRLFFFFFPMASQCLSSVLTNANFTMYQNSLPDILPHQPNINNQQNSNLGYGSNNGVWYGQMNPHFWTAENVMEWISAQADSTKFDASTLTLSYCAMDGHSFCQMSLDQMTMVFGPQLGLHLHQNLQEYKAKYELTSLSGPELNETCQLLDRFLHNLNLPDNLTFPLISTVKFGEDSVSKMEFDNGDNCDLLSLTMGAMTPLQDEYLSDNQSDSEWSSSSNSGPFGFSNLGSPESGSGESDPEFSYPVISKTLIKKEKAESQIKRPRGRPPKVSRDHSIYDTSKKSKHAPRGTHLWEFIRDILIHPEKNQGLMKWEDRREGVFKFLKSEAVAQMWGQKKKNSSMTYEKLSRAMRYYYKREILERVDGRRLVYKFGKNSSGWKVEEIGMGI</sequence>
<dbReference type="SUPFAM" id="SSF46785">
    <property type="entry name" value="Winged helix' DNA-binding domain"/>
    <property type="match status" value="1"/>
</dbReference>
<feature type="domain" description="PNT" evidence="10">
    <location>
        <begin position="129"/>
        <end position="217"/>
    </location>
</feature>
<dbReference type="GO" id="GO:1990837">
    <property type="term" value="F:sequence-specific double-stranded DNA binding"/>
    <property type="evidence" value="ECO:0007669"/>
    <property type="project" value="UniProtKB-ARBA"/>
</dbReference>
<dbReference type="InterPro" id="IPR036388">
    <property type="entry name" value="WH-like_DNA-bd_sf"/>
</dbReference>